<dbReference type="AlphaFoldDB" id="G5KFX4"/>
<gene>
    <name evidence="1" type="ORF">STRUR_1133</name>
</gene>
<accession>G5KFX4</accession>
<name>G5KFX4_9STRE</name>
<dbReference type="Gene3D" id="2.160.20.10">
    <property type="entry name" value="Single-stranded right-handed beta-helix, Pectin lyase-like"/>
    <property type="match status" value="1"/>
</dbReference>
<dbReference type="Proteomes" id="UP000005388">
    <property type="component" value="Unassembled WGS sequence"/>
</dbReference>
<reference evidence="1 2" key="1">
    <citation type="journal article" date="2014" name="Int. J. Syst. Evol. Microbiol.">
        <title>Phylogenomics and the dynamic genome evolution of the genus Streptococcus.</title>
        <authorList>
            <consortium name="The Broad Institute Genome Sequencing Platform"/>
            <person name="Richards V.P."/>
            <person name="Palmer S.R."/>
            <person name="Pavinski Bitar P.D."/>
            <person name="Qin X."/>
            <person name="Weinstock G.M."/>
            <person name="Highlander S.K."/>
            <person name="Town C.D."/>
            <person name="Burne R.A."/>
            <person name="Stanhope M.J."/>
        </authorList>
    </citation>
    <scope>NUCLEOTIDE SEQUENCE [LARGE SCALE GENOMIC DNA]</scope>
    <source>
        <strain evidence="1 2">2285-97</strain>
    </source>
</reference>
<dbReference type="EMBL" id="AEUZ02000001">
    <property type="protein sequence ID" value="EHJ56988.1"/>
    <property type="molecule type" value="Genomic_DNA"/>
</dbReference>
<dbReference type="InterPro" id="IPR012334">
    <property type="entry name" value="Pectin_lyas_fold"/>
</dbReference>
<sequence>MIGVLILMTLSLVVSSGGLKNIIDTVDFSSFFTKQEPSLYKKDQEIQIKSSATKTFANTSISKKRKWIGYVKSVDLYSPNKASKEKYYLYQISFGKKFKTITVRETDLQLPEKPLYQVGNVIQIAKSAQKDLNQSDISSYHSQLATISKVSFNHKNADGGYQYNLTLMDQEKQLSHIAEQDLTSVYHVPLKENNSAKTNNAILRKAFKDAKIHPGRVLYFPKGEFKIGSHVPFKDYQILPSNTELRGSKTTFKVEGTAYWFGLATGSKANDGLKNFTMKNLHFTANDMVNGDQFMLMANHGDNWSIIGNSFTMVHKKGSHVFDLGGVQNATFDSNMFVGYAPDLTSVETIPPQQNLHDYYAEAIQFDASSMALWDGGIIRKVDSNYYKNNQEQHLTNNVTVSNNSFLPYTDQNGIIIAYGATIGQHSSLVGKAIITGNIFNNTLVSRYSQSKNLWVMKPIHFPKKSGEILSNNFIN</sequence>
<dbReference type="eggNOG" id="COG1705">
    <property type="taxonomic scope" value="Bacteria"/>
</dbReference>
<comment type="caution">
    <text evidence="1">The sequence shown here is derived from an EMBL/GenBank/DDBJ whole genome shotgun (WGS) entry which is preliminary data.</text>
</comment>
<dbReference type="InterPro" id="IPR011050">
    <property type="entry name" value="Pectin_lyase_fold/virulence"/>
</dbReference>
<dbReference type="SUPFAM" id="SSF51126">
    <property type="entry name" value="Pectin lyase-like"/>
    <property type="match status" value="1"/>
</dbReference>
<proteinExistence type="predicted"/>
<organism evidence="1 2">
    <name type="scientific">Streptococcus urinalis 2285-97</name>
    <dbReference type="NCBI Taxonomy" id="764291"/>
    <lineage>
        <taxon>Bacteria</taxon>
        <taxon>Bacillati</taxon>
        <taxon>Bacillota</taxon>
        <taxon>Bacilli</taxon>
        <taxon>Lactobacillales</taxon>
        <taxon>Streptococcaceae</taxon>
        <taxon>Streptococcus</taxon>
    </lineage>
</organism>
<keyword evidence="2" id="KW-1185">Reference proteome</keyword>
<evidence type="ECO:0000313" key="2">
    <source>
        <dbReference type="Proteomes" id="UP000005388"/>
    </source>
</evidence>
<protein>
    <submittedName>
        <fullName evidence="1">Uncharacterized protein</fullName>
    </submittedName>
</protein>
<evidence type="ECO:0000313" key="1">
    <source>
        <dbReference type="EMBL" id="EHJ56988.1"/>
    </source>
</evidence>
<dbReference type="STRING" id="764291.STRUR_1133"/>